<feature type="domain" description="HTH LytTR-type" evidence="4">
    <location>
        <begin position="143"/>
        <end position="248"/>
    </location>
</feature>
<evidence type="ECO:0000256" key="2">
    <source>
        <dbReference type="PROSITE-ProRule" id="PRU00169"/>
    </source>
</evidence>
<evidence type="ECO:0000313" key="6">
    <source>
        <dbReference type="Proteomes" id="UP000029868"/>
    </source>
</evidence>
<reference evidence="5 6" key="1">
    <citation type="submission" date="2014-08" db="EMBL/GenBank/DDBJ databases">
        <title>Genomic and Phenotypic Diversity of Colwellia psychrerythraea strains from Disparate Marine Basins.</title>
        <authorList>
            <person name="Techtmann S.M."/>
            <person name="Stelling S.C."/>
            <person name="Utturkar S.M."/>
            <person name="Alshibli N."/>
            <person name="Harris A."/>
            <person name="Brown S.D."/>
            <person name="Hazen T.C."/>
        </authorList>
    </citation>
    <scope>NUCLEOTIDE SEQUENCE [LARGE SCALE GENOMIC DNA]</scope>
    <source>
        <strain evidence="5 6">GAB14E</strain>
    </source>
</reference>
<evidence type="ECO:0000259" key="3">
    <source>
        <dbReference type="PROSITE" id="PS50110"/>
    </source>
</evidence>
<dbReference type="GO" id="GO:0000156">
    <property type="term" value="F:phosphorelay response regulator activity"/>
    <property type="evidence" value="ECO:0007669"/>
    <property type="project" value="InterPro"/>
</dbReference>
<dbReference type="OrthoDB" id="236568at2"/>
<dbReference type="PROSITE" id="PS50930">
    <property type="entry name" value="HTH_LYTTR"/>
    <property type="match status" value="1"/>
</dbReference>
<proteinExistence type="predicted"/>
<name>A0A099L015_COLPS</name>
<feature type="domain" description="Response regulatory" evidence="3">
    <location>
        <begin position="3"/>
        <end position="115"/>
    </location>
</feature>
<organism evidence="5 6">
    <name type="scientific">Colwellia psychrerythraea</name>
    <name type="common">Vibrio psychroerythus</name>
    <dbReference type="NCBI Taxonomy" id="28229"/>
    <lineage>
        <taxon>Bacteria</taxon>
        <taxon>Pseudomonadati</taxon>
        <taxon>Pseudomonadota</taxon>
        <taxon>Gammaproteobacteria</taxon>
        <taxon>Alteromonadales</taxon>
        <taxon>Colwelliaceae</taxon>
        <taxon>Colwellia</taxon>
    </lineage>
</organism>
<dbReference type="Pfam" id="PF04397">
    <property type="entry name" value="LytTR"/>
    <property type="match status" value="1"/>
</dbReference>
<keyword evidence="1" id="KW-0902">Two-component regulatory system</keyword>
<dbReference type="GO" id="GO:0003677">
    <property type="term" value="F:DNA binding"/>
    <property type="evidence" value="ECO:0007669"/>
    <property type="project" value="InterPro"/>
</dbReference>
<dbReference type="RefSeq" id="WP_033081652.1">
    <property type="nucleotide sequence ID" value="NZ_JQEC01000015.1"/>
</dbReference>
<evidence type="ECO:0000259" key="4">
    <source>
        <dbReference type="PROSITE" id="PS50930"/>
    </source>
</evidence>
<dbReference type="InterPro" id="IPR001789">
    <property type="entry name" value="Sig_transdc_resp-reg_receiver"/>
</dbReference>
<dbReference type="SMART" id="SM00850">
    <property type="entry name" value="LytTR"/>
    <property type="match status" value="1"/>
</dbReference>
<evidence type="ECO:0000313" key="5">
    <source>
        <dbReference type="EMBL" id="KGJ95203.1"/>
    </source>
</evidence>
<dbReference type="InterPro" id="IPR007492">
    <property type="entry name" value="LytTR_DNA-bd_dom"/>
</dbReference>
<dbReference type="PATRIC" id="fig|28229.3.peg.1592"/>
<accession>A0A099L015</accession>
<dbReference type="PROSITE" id="PS50110">
    <property type="entry name" value="RESPONSE_REGULATORY"/>
    <property type="match status" value="1"/>
</dbReference>
<dbReference type="SUPFAM" id="SSF52172">
    <property type="entry name" value="CheY-like"/>
    <property type="match status" value="1"/>
</dbReference>
<dbReference type="PANTHER" id="PTHR37299">
    <property type="entry name" value="TRANSCRIPTIONAL REGULATOR-RELATED"/>
    <property type="match status" value="1"/>
</dbReference>
<dbReference type="AlphaFoldDB" id="A0A099L015"/>
<dbReference type="PANTHER" id="PTHR37299:SF1">
    <property type="entry name" value="STAGE 0 SPORULATION PROTEIN A HOMOLOG"/>
    <property type="match status" value="1"/>
</dbReference>
<feature type="modified residue" description="4-aspartylphosphate" evidence="2">
    <location>
        <position position="55"/>
    </location>
</feature>
<dbReference type="Gene3D" id="3.40.50.2300">
    <property type="match status" value="1"/>
</dbReference>
<keyword evidence="2" id="KW-0597">Phosphoprotein</keyword>
<sequence>MVNIVIAEDEEILRLNLERKLKNHWPQGNIIASVKCGKDALSSIDTLKPDVVFLDIQMGDLTGIEVIQQSKHNCHVVFITAYDKYAIDAFEAGAIDYLLKPYSDKRLKECIDRLNVRLASTPIDIKQLLGNISSSHDRYLKWLKIQIGSKFWLLDIKDIICFKACGRYVKVLTKDREALVRMPLKSLSLQLDPDVFWQVHRSTILSIKHLDFVQTSDAEQMHAHMKQLVEPLAVSRSFAHLFRNLTVE</sequence>
<dbReference type="Gene3D" id="2.40.50.1020">
    <property type="entry name" value="LytTr DNA-binding domain"/>
    <property type="match status" value="1"/>
</dbReference>
<comment type="caution">
    <text evidence="5">The sequence shown here is derived from an EMBL/GenBank/DDBJ whole genome shotgun (WGS) entry which is preliminary data.</text>
</comment>
<dbReference type="Pfam" id="PF00072">
    <property type="entry name" value="Response_reg"/>
    <property type="match status" value="1"/>
</dbReference>
<dbReference type="InterPro" id="IPR046947">
    <property type="entry name" value="LytR-like"/>
</dbReference>
<gene>
    <name evidence="5" type="ORF">GAB14E_1985</name>
</gene>
<dbReference type="SMART" id="SM00448">
    <property type="entry name" value="REC"/>
    <property type="match status" value="1"/>
</dbReference>
<dbReference type="EMBL" id="JQEC01000015">
    <property type="protein sequence ID" value="KGJ95203.1"/>
    <property type="molecule type" value="Genomic_DNA"/>
</dbReference>
<dbReference type="Proteomes" id="UP000029868">
    <property type="component" value="Unassembled WGS sequence"/>
</dbReference>
<evidence type="ECO:0000256" key="1">
    <source>
        <dbReference type="ARBA" id="ARBA00023012"/>
    </source>
</evidence>
<protein>
    <submittedName>
        <fullName evidence="5">Two component transcriptional regulator, LytTR family</fullName>
    </submittedName>
</protein>
<dbReference type="InterPro" id="IPR011006">
    <property type="entry name" value="CheY-like_superfamily"/>
</dbReference>